<evidence type="ECO:0000256" key="6">
    <source>
        <dbReference type="ARBA" id="ARBA00023136"/>
    </source>
</evidence>
<feature type="domain" description="Letm1 RBD" evidence="10">
    <location>
        <begin position="221"/>
        <end position="414"/>
    </location>
</feature>
<dbReference type="STRING" id="56484.A0A1Y2FW08"/>
<dbReference type="GO" id="GO:0030003">
    <property type="term" value="P:intracellular monoatomic cation homeostasis"/>
    <property type="evidence" value="ECO:0007669"/>
    <property type="project" value="TreeGrafter"/>
</dbReference>
<dbReference type="RefSeq" id="XP_040728222.1">
    <property type="nucleotide sequence ID" value="XM_040868416.1"/>
</dbReference>
<dbReference type="GeneID" id="63785015"/>
<dbReference type="PANTHER" id="PTHR14009">
    <property type="entry name" value="LEUCINE ZIPPER-EF-HAND CONTAINING TRANSMEMBRANE PROTEIN"/>
    <property type="match status" value="1"/>
</dbReference>
<organism evidence="11 12">
    <name type="scientific">Protomyces lactucae-debilis</name>
    <dbReference type="NCBI Taxonomy" id="2754530"/>
    <lineage>
        <taxon>Eukaryota</taxon>
        <taxon>Fungi</taxon>
        <taxon>Dikarya</taxon>
        <taxon>Ascomycota</taxon>
        <taxon>Taphrinomycotina</taxon>
        <taxon>Taphrinomycetes</taxon>
        <taxon>Taphrinales</taxon>
        <taxon>Protomycetaceae</taxon>
        <taxon>Protomyces</taxon>
    </lineage>
</organism>
<keyword evidence="4 9" id="KW-1133">Transmembrane helix</keyword>
<evidence type="ECO:0000256" key="9">
    <source>
        <dbReference type="SAM" id="Phobius"/>
    </source>
</evidence>
<dbReference type="AlphaFoldDB" id="A0A1Y2FW08"/>
<evidence type="ECO:0000256" key="4">
    <source>
        <dbReference type="ARBA" id="ARBA00022989"/>
    </source>
</evidence>
<dbReference type="PROSITE" id="PS51758">
    <property type="entry name" value="LETM1_RBD"/>
    <property type="match status" value="1"/>
</dbReference>
<gene>
    <name evidence="11" type="ORF">BCR37DRAFT_375604</name>
</gene>
<evidence type="ECO:0000256" key="2">
    <source>
        <dbReference type="ARBA" id="ARBA00022692"/>
    </source>
</evidence>
<feature type="compositionally biased region" description="Polar residues" evidence="8">
    <location>
        <begin position="48"/>
        <end position="60"/>
    </location>
</feature>
<evidence type="ECO:0000256" key="1">
    <source>
        <dbReference type="ARBA" id="ARBA00004434"/>
    </source>
</evidence>
<feature type="compositionally biased region" description="Basic and acidic residues" evidence="8">
    <location>
        <begin position="65"/>
        <end position="82"/>
    </location>
</feature>
<dbReference type="EMBL" id="MCFI01000001">
    <property type="protein sequence ID" value="ORY87727.1"/>
    <property type="molecule type" value="Genomic_DNA"/>
</dbReference>
<feature type="region of interest" description="Disordered" evidence="8">
    <location>
        <begin position="450"/>
        <end position="500"/>
    </location>
</feature>
<proteinExistence type="predicted"/>
<evidence type="ECO:0000256" key="3">
    <source>
        <dbReference type="ARBA" id="ARBA00022792"/>
    </source>
</evidence>
<accession>A0A1Y2FW08</accession>
<dbReference type="GO" id="GO:0005743">
    <property type="term" value="C:mitochondrial inner membrane"/>
    <property type="evidence" value="ECO:0007669"/>
    <property type="project" value="UniProtKB-SubCell"/>
</dbReference>
<name>A0A1Y2FW08_PROLT</name>
<sequence>MLRLEIRAQRVICSRQLATLLYTARATPRHFARPSAQSFSSLRRHGHSNQSTAGTVRCNATKSTSTKEKTSKGEREDLTEEQKAKIAEQEEAIVKSALGTGQVDVETGLPAKSSKNEKKLTLWEKVKKEAAHYRDGTKLLVFEVKLSFRLALKMAAGHELTRREWRQFKRTVQDLLRLVPFSAFVIVPFAELLLPVALKIFPNMLPSTYEGAKAKEAKAQKLTTTREGVSGFLRKTIQESGLPLSATTRQREEFVAFFKKVRSSAVSPTHEDIVKVCRIFKDDLTLDNLSRPQLIAMCRYMNLSSFGTDTLLRYNIRHRMRQIKRDDKAIAYEGVTSLSVPELHAACQSRGIRTQGSSPGHLRDELKQWLDLRLKHRVPSTLLILSNAFSYGHNDGKPESFYDALVATLSSLPEELYHEAELEVSSLEGHATNKQRLDVLKEQADLIAEEAAQEKESKTRVSDREDLDKEDEQEPVASDTADAASESSAKGDAAGSANRK</sequence>
<dbReference type="PANTHER" id="PTHR14009:SF1">
    <property type="entry name" value="MITOCHONDRIAL PROTON_CALCIUM EXCHANGER PROTEIN"/>
    <property type="match status" value="1"/>
</dbReference>
<evidence type="ECO:0000256" key="7">
    <source>
        <dbReference type="PROSITE-ProRule" id="PRU01094"/>
    </source>
</evidence>
<comment type="subcellular location">
    <subcellularLocation>
        <location evidence="1">Mitochondrion inner membrane</location>
        <topology evidence="1">Single-pass membrane protein</topology>
    </subcellularLocation>
</comment>
<keyword evidence="6 9" id="KW-0472">Membrane</keyword>
<feature type="compositionally biased region" description="Basic and acidic residues" evidence="8">
    <location>
        <begin position="452"/>
        <end position="467"/>
    </location>
</feature>
<dbReference type="InterPro" id="IPR044202">
    <property type="entry name" value="LETM1/MDM38-like"/>
</dbReference>
<dbReference type="Proteomes" id="UP000193685">
    <property type="component" value="Unassembled WGS sequence"/>
</dbReference>
<feature type="transmembrane region" description="Helical" evidence="9">
    <location>
        <begin position="175"/>
        <end position="198"/>
    </location>
</feature>
<evidence type="ECO:0000313" key="11">
    <source>
        <dbReference type="EMBL" id="ORY87727.1"/>
    </source>
</evidence>
<protein>
    <submittedName>
        <fullName evidence="11">LETM1-like protein-domain-containing protein</fullName>
    </submittedName>
</protein>
<feature type="compositionally biased region" description="Low complexity" evidence="8">
    <location>
        <begin position="477"/>
        <end position="488"/>
    </location>
</feature>
<reference evidence="11 12" key="1">
    <citation type="submission" date="2016-07" db="EMBL/GenBank/DDBJ databases">
        <title>Pervasive Adenine N6-methylation of Active Genes in Fungi.</title>
        <authorList>
            <consortium name="DOE Joint Genome Institute"/>
            <person name="Mondo S.J."/>
            <person name="Dannebaum R.O."/>
            <person name="Kuo R.C."/>
            <person name="Labutti K."/>
            <person name="Haridas S."/>
            <person name="Kuo A."/>
            <person name="Salamov A."/>
            <person name="Ahrendt S.R."/>
            <person name="Lipzen A."/>
            <person name="Sullivan W."/>
            <person name="Andreopoulos W.B."/>
            <person name="Clum A."/>
            <person name="Lindquist E."/>
            <person name="Daum C."/>
            <person name="Ramamoorthy G.K."/>
            <person name="Gryganskyi A."/>
            <person name="Culley D."/>
            <person name="Magnuson J.K."/>
            <person name="James T.Y."/>
            <person name="O'Malley M.A."/>
            <person name="Stajich J.E."/>
            <person name="Spatafora J.W."/>
            <person name="Visel A."/>
            <person name="Grigoriev I.V."/>
        </authorList>
    </citation>
    <scope>NUCLEOTIDE SEQUENCE [LARGE SCALE GENOMIC DNA]</scope>
    <source>
        <strain evidence="11 12">12-1054</strain>
    </source>
</reference>
<evidence type="ECO:0000313" key="12">
    <source>
        <dbReference type="Proteomes" id="UP000193685"/>
    </source>
</evidence>
<dbReference type="InterPro" id="IPR033122">
    <property type="entry name" value="LETM1-like_RBD"/>
</dbReference>
<dbReference type="GO" id="GO:0043022">
    <property type="term" value="F:ribosome binding"/>
    <property type="evidence" value="ECO:0007669"/>
    <property type="project" value="InterPro"/>
</dbReference>
<dbReference type="OrthoDB" id="275278at2759"/>
<comment type="caution">
    <text evidence="11">The sequence shown here is derived from an EMBL/GenBank/DDBJ whole genome shotgun (WGS) entry which is preliminary data.</text>
</comment>
<keyword evidence="12" id="KW-1185">Reference proteome</keyword>
<evidence type="ECO:0000259" key="10">
    <source>
        <dbReference type="PROSITE" id="PS51758"/>
    </source>
</evidence>
<keyword evidence="2 9" id="KW-0812">Transmembrane</keyword>
<evidence type="ECO:0000256" key="8">
    <source>
        <dbReference type="SAM" id="MobiDB-lite"/>
    </source>
</evidence>
<dbReference type="OMA" id="LQHYWDG"/>
<feature type="region of interest" description="Disordered" evidence="8">
    <location>
        <begin position="32"/>
        <end position="82"/>
    </location>
</feature>
<evidence type="ECO:0000256" key="5">
    <source>
        <dbReference type="ARBA" id="ARBA00023128"/>
    </source>
</evidence>
<keyword evidence="5 7" id="KW-0496">Mitochondrion</keyword>
<keyword evidence="3" id="KW-0999">Mitochondrion inner membrane</keyword>
<dbReference type="Pfam" id="PF07766">
    <property type="entry name" value="LETM1_RBD"/>
    <property type="match status" value="1"/>
</dbReference>